<organism evidence="6 7">
    <name type="scientific">Megasphaera micronuciformis F0359</name>
    <dbReference type="NCBI Taxonomy" id="706434"/>
    <lineage>
        <taxon>Bacteria</taxon>
        <taxon>Bacillati</taxon>
        <taxon>Bacillota</taxon>
        <taxon>Negativicutes</taxon>
        <taxon>Veillonellales</taxon>
        <taxon>Veillonellaceae</taxon>
        <taxon>Megasphaera</taxon>
    </lineage>
</organism>
<evidence type="ECO:0000256" key="2">
    <source>
        <dbReference type="ARBA" id="ARBA00011322"/>
    </source>
</evidence>
<feature type="coiled-coil region" evidence="4">
    <location>
        <begin position="646"/>
        <end position="701"/>
    </location>
</feature>
<dbReference type="Proteomes" id="UP000003195">
    <property type="component" value="Unassembled WGS sequence"/>
</dbReference>
<dbReference type="InterPro" id="IPR027417">
    <property type="entry name" value="P-loop_NTPase"/>
</dbReference>
<evidence type="ECO:0000259" key="5">
    <source>
        <dbReference type="Pfam" id="PF13476"/>
    </source>
</evidence>
<evidence type="ECO:0000256" key="4">
    <source>
        <dbReference type="SAM" id="Coils"/>
    </source>
</evidence>
<accession>E2ZAZ4</accession>
<reference evidence="6 7" key="1">
    <citation type="submission" date="2010-08" db="EMBL/GenBank/DDBJ databases">
        <authorList>
            <person name="Weinstock G."/>
            <person name="Sodergren E."/>
            <person name="Clifton S."/>
            <person name="Fulton L."/>
            <person name="Fulton B."/>
            <person name="Courtney L."/>
            <person name="Fronick C."/>
            <person name="Harrison M."/>
            <person name="Strong C."/>
            <person name="Farmer C."/>
            <person name="Delahaunty K."/>
            <person name="Markovic C."/>
            <person name="Hall O."/>
            <person name="Minx P."/>
            <person name="Tomlinson C."/>
            <person name="Mitreva M."/>
            <person name="Hou S."/>
            <person name="Chen J."/>
            <person name="Wollam A."/>
            <person name="Pepin K.H."/>
            <person name="Johnson M."/>
            <person name="Bhonagiri V."/>
            <person name="Zhang X."/>
            <person name="Suruliraj S."/>
            <person name="Warren W."/>
            <person name="Chinwalla A."/>
            <person name="Mardis E.R."/>
            <person name="Wilson R.K."/>
        </authorList>
    </citation>
    <scope>NUCLEOTIDE SEQUENCE [LARGE SCALE GENOMIC DNA]</scope>
    <source>
        <strain evidence="6 7">F0359</strain>
    </source>
</reference>
<feature type="domain" description="Rad50/SbcC-type AAA" evidence="5">
    <location>
        <begin position="6"/>
        <end position="209"/>
    </location>
</feature>
<feature type="coiled-coil region" evidence="4">
    <location>
        <begin position="321"/>
        <end position="396"/>
    </location>
</feature>
<dbReference type="STRING" id="706434.HMPREF9429_00619"/>
<evidence type="ECO:0000256" key="3">
    <source>
        <dbReference type="ARBA" id="ARBA00013368"/>
    </source>
</evidence>
<proteinExistence type="inferred from homology"/>
<dbReference type="SUPFAM" id="SSF52540">
    <property type="entry name" value="P-loop containing nucleoside triphosphate hydrolases"/>
    <property type="match status" value="2"/>
</dbReference>
<feature type="coiled-coil region" evidence="4">
    <location>
        <begin position="241"/>
        <end position="291"/>
    </location>
</feature>
<evidence type="ECO:0000256" key="1">
    <source>
        <dbReference type="ARBA" id="ARBA00006930"/>
    </source>
</evidence>
<comment type="similarity">
    <text evidence="1">Belongs to the SMC family. SbcC subfamily.</text>
</comment>
<dbReference type="RefSeq" id="WP_006941509.1">
    <property type="nucleotide sequence ID" value="NZ_GL538187.1"/>
</dbReference>
<dbReference type="PANTHER" id="PTHR32114">
    <property type="entry name" value="ABC TRANSPORTER ABCH.3"/>
    <property type="match status" value="1"/>
</dbReference>
<dbReference type="eggNOG" id="COG0419">
    <property type="taxonomic scope" value="Bacteria"/>
</dbReference>
<dbReference type="GO" id="GO:0006302">
    <property type="term" value="P:double-strand break repair"/>
    <property type="evidence" value="ECO:0007669"/>
    <property type="project" value="InterPro"/>
</dbReference>
<feature type="coiled-coil region" evidence="4">
    <location>
        <begin position="741"/>
        <end position="775"/>
    </location>
</feature>
<dbReference type="EMBL" id="AECS01000014">
    <property type="protein sequence ID" value="EFQ04515.1"/>
    <property type="molecule type" value="Genomic_DNA"/>
</dbReference>
<dbReference type="Pfam" id="PF13476">
    <property type="entry name" value="AAA_23"/>
    <property type="match status" value="1"/>
</dbReference>
<comment type="subunit">
    <text evidence="2">Heterodimer of SbcC and SbcD.</text>
</comment>
<sequence>MRPIYLEMDAFGPYAGRQVLDFRLLGDKTLFLIYGPTGAGKTTILDAITYALYGHTSGNERTGAHMRSEHATPETMTRVSFRFSVGQKYYRIERNPEQEIAAKNGTMKRVKAKTAFYETDKDGTDLRLMGVKKPEVTTAVEALLGFKSEQFRQVVLLPQGDFRKLLLAKSDERQKIMQTLFRTQKYEDFQERVRSRYDALSSRQKDGNAEVDRILHDLGLSEEAQIEGEREKRTADVEAARREVKASADDLAARRKQAETDRLVESHFAALEKAERELQTLQAGSEVQKEREKQLDILNKAAVYEPQYRSLAQWETEGKARKRLLDEKEAANLREEEELKEKQAQLQAVAKKQEERDASEREALVLRNLLPKVQGLGQAQAELVRAEKASAEASRVLNDVIAAYTALDEEEGRIKAAREKLKTAPEAAEKASVVVRQCEERVKTEQTAQSLLNDIRALKETCQTAQSAVEAAEKAEKKADLTVKTLQIARLSGQAAVLAKELEENHPCPVCGSLYHPAPASETGQIPTEDEVTAAETVLATAKAKLTDSQMYRSRQEAFLKAKEDEHTRLREEVPADGDIAVWLEKERQAKEEYEGLCKKAAEYKSFTERIDAIQKERQAALLQKDEKTRLFDEAERSRIEKKVIVQNLEKDVPLEYRNIENAEKRLCDIDAVVQAYDKEKRDLEDLVRNVEKRIATSRGEIANLCGEVARLREKYGAEKKALTAKVLADGFASWDDCRLMQASIDQRDELKRRIDEYSAAVHRVEGQIAAERKETAGKTRPDLKESERILAEKDAAYKALVAAAEHAKVVLENMDKAIGQIRQLRNEQNELQKQFAAVGGLYELTSGKQSGISLERYVLGALLDEVLTAANLRLAIMSRRRYSLQRSTTWEDKRVKQIGLDIEVFDQYTGCARPANTLSGGESFLASTALALGLADTVQAYAGGVRLDTIFIDEGFGTLDSETLDTVLSVLSSLQESGRLVGIISHVSELRERITTRLHVNKTNRGSTAAFEVN</sequence>
<evidence type="ECO:0000313" key="6">
    <source>
        <dbReference type="EMBL" id="EFQ04515.1"/>
    </source>
</evidence>
<dbReference type="GO" id="GO:0016887">
    <property type="term" value="F:ATP hydrolysis activity"/>
    <property type="evidence" value="ECO:0007669"/>
    <property type="project" value="InterPro"/>
</dbReference>
<gene>
    <name evidence="6" type="ORF">HMPREF9429_00619</name>
</gene>
<protein>
    <recommendedName>
        <fullName evidence="3">Nuclease SbcCD subunit C</fullName>
    </recommendedName>
</protein>
<keyword evidence="7" id="KW-1185">Reference proteome</keyword>
<keyword evidence="4" id="KW-0175">Coiled coil</keyword>
<dbReference type="InterPro" id="IPR038729">
    <property type="entry name" value="Rad50/SbcC_AAA"/>
</dbReference>
<dbReference type="Pfam" id="PF13558">
    <property type="entry name" value="SbcC_Walker_B"/>
    <property type="match status" value="1"/>
</dbReference>
<dbReference type="AlphaFoldDB" id="E2ZAZ4"/>
<dbReference type="Gene3D" id="3.40.50.300">
    <property type="entry name" value="P-loop containing nucleotide triphosphate hydrolases"/>
    <property type="match status" value="2"/>
</dbReference>
<dbReference type="PANTHER" id="PTHR32114:SF2">
    <property type="entry name" value="ABC TRANSPORTER ABCH.3"/>
    <property type="match status" value="1"/>
</dbReference>
<evidence type="ECO:0000313" key="7">
    <source>
        <dbReference type="Proteomes" id="UP000003195"/>
    </source>
</evidence>
<feature type="coiled-coil region" evidence="4">
    <location>
        <begin position="441"/>
        <end position="478"/>
    </location>
</feature>
<comment type="caution">
    <text evidence="6">The sequence shown here is derived from an EMBL/GenBank/DDBJ whole genome shotgun (WGS) entry which is preliminary data.</text>
</comment>
<dbReference type="HOGENOM" id="CLU_004785_2_1_9"/>
<dbReference type="OrthoDB" id="9795626at2"/>
<name>E2ZAZ4_9FIRM</name>
<feature type="coiled-coil region" evidence="4">
    <location>
        <begin position="808"/>
        <end position="835"/>
    </location>
</feature>